<dbReference type="Proteomes" id="UP000229340">
    <property type="component" value="Chromosome"/>
</dbReference>
<sequence>MVNKRTDITVTPTHKEPYLQGVVFRYSVFAIAFAILALGIVLLKWWLIVIGLVGFVVGIYDLMQVHHAVLRNYPISGHIRYLLEEFRPELRQYLIEDDQAAVPFSRQQRALAYQRAKNVSDTNAFGTLENLYQSGKEWFLQSTLSYPLKETNFRIMVGGERCLQPYSMSVFNISAMSFGSLSAAAIEALNQGAKLGGFAHDTGEGAISPYHKKHGGDLIWELGTGYFGCRNHDGTFSAEKFAERSRLEQVKMIEIKLSQGAKPGKGGVLPKEKITPEIAETRDVPMDADCVSPASHSAFTTPREMVQFWQQLRELSGGKPVGFKLCVGQPWQFMAIVKAMIEADNYPDFIVVDGAEGGTGAAPVEFMDNVGMPLLDGFLLVHNTLVGAGVRDKIKIGVSGKIISAFDIARMLALGADWCNSARGFMFAVGCIQSRACHTNKCPTGVATQDPYRQRALHIPDKAQRVYNFHKNTLKSLAAIVGAVGLHHPKDLQAYHIARRLENGQIKLLSKFYYFTEPGVLLNLSARSDVFNQMWVMANPDSFLANNEALIAYNHDVRHAHEHNDKRFNEGNHPERIDSFDETANSYYTYDDDPS</sequence>
<dbReference type="SUPFAM" id="SSF51395">
    <property type="entry name" value="FMN-linked oxidoreductases"/>
    <property type="match status" value="1"/>
</dbReference>
<reference evidence="6" key="1">
    <citation type="submission" date="2017-11" db="EMBL/GenBank/DDBJ databases">
        <title>Complete genome sequence of Moraxella osloensis NP7 isolated from human skin.</title>
        <authorList>
            <person name="Lee K."/>
            <person name="Lim J.Y."/>
            <person name="Hwang I."/>
        </authorList>
    </citation>
    <scope>NUCLEOTIDE SEQUENCE [LARGE SCALE GENOMIC DNA]</scope>
    <source>
        <strain evidence="6">NP7</strain>
    </source>
</reference>
<evidence type="ECO:0000313" key="6">
    <source>
        <dbReference type="Proteomes" id="UP000229340"/>
    </source>
</evidence>
<evidence type="ECO:0000256" key="2">
    <source>
        <dbReference type="PIRNR" id="PIRNR006429"/>
    </source>
</evidence>
<dbReference type="InterPro" id="IPR013785">
    <property type="entry name" value="Aldolase_TIM"/>
</dbReference>
<dbReference type="CDD" id="cd02808">
    <property type="entry name" value="GltS_FMN"/>
    <property type="match status" value="1"/>
</dbReference>
<evidence type="ECO:0000256" key="1">
    <source>
        <dbReference type="ARBA" id="ARBA00009716"/>
    </source>
</evidence>
<dbReference type="AlphaFoldDB" id="A0A2D2LSS3"/>
<gene>
    <name evidence="5" type="ORF">NP7_01375</name>
</gene>
<dbReference type="FunFam" id="3.20.20.70:FF:000156">
    <property type="entry name" value="Glutamate synthase domain protein"/>
    <property type="match status" value="1"/>
</dbReference>
<protein>
    <submittedName>
        <fullName evidence="5">FMN-binding glutamate synthase family protein</fullName>
    </submittedName>
</protein>
<dbReference type="PIRSF" id="PIRSF006429">
    <property type="entry name" value="GOGAT_lg_2"/>
    <property type="match status" value="1"/>
</dbReference>
<keyword evidence="3" id="KW-1133">Transmembrane helix</keyword>
<dbReference type="PIRSF" id="PIRSF500060">
    <property type="entry name" value="UCP500060"/>
    <property type="match status" value="1"/>
</dbReference>
<dbReference type="GO" id="GO:0006537">
    <property type="term" value="P:glutamate biosynthetic process"/>
    <property type="evidence" value="ECO:0007669"/>
    <property type="project" value="InterPro"/>
</dbReference>
<feature type="domain" description="Glutamate synthase" evidence="4">
    <location>
        <begin position="169"/>
        <end position="485"/>
    </location>
</feature>
<dbReference type="Pfam" id="PF01645">
    <property type="entry name" value="Glu_synthase"/>
    <property type="match status" value="1"/>
</dbReference>
<dbReference type="STRING" id="34062.AXE82_08290"/>
<dbReference type="GO" id="GO:0015930">
    <property type="term" value="F:glutamate synthase activity"/>
    <property type="evidence" value="ECO:0007669"/>
    <property type="project" value="InterPro"/>
</dbReference>
<accession>A0A2D2LSS3</accession>
<dbReference type="PANTHER" id="PTHR43819">
    <property type="entry name" value="ARCHAEAL-TYPE GLUTAMATE SYNTHASE [NADPH]"/>
    <property type="match status" value="1"/>
</dbReference>
<evidence type="ECO:0000259" key="4">
    <source>
        <dbReference type="Pfam" id="PF01645"/>
    </source>
</evidence>
<dbReference type="EMBL" id="CP024443">
    <property type="protein sequence ID" value="ATR78042.1"/>
    <property type="molecule type" value="Genomic_DNA"/>
</dbReference>
<keyword evidence="3" id="KW-0472">Membrane</keyword>
<proteinExistence type="inferred from homology"/>
<dbReference type="RefSeq" id="WP_100269408.1">
    <property type="nucleotide sequence ID" value="NZ_CP024443.1"/>
</dbReference>
<name>A0A2D2LSS3_FAUOS</name>
<keyword evidence="3" id="KW-0812">Transmembrane</keyword>
<evidence type="ECO:0000256" key="3">
    <source>
        <dbReference type="SAM" id="Phobius"/>
    </source>
</evidence>
<organism evidence="5 6">
    <name type="scientific">Faucicola osloensis</name>
    <name type="common">Moraxella osloensis</name>
    <dbReference type="NCBI Taxonomy" id="34062"/>
    <lineage>
        <taxon>Bacteria</taxon>
        <taxon>Pseudomonadati</taxon>
        <taxon>Pseudomonadota</taxon>
        <taxon>Gammaproteobacteria</taxon>
        <taxon>Moraxellales</taxon>
        <taxon>Moraxellaceae</taxon>
        <taxon>Faucicola</taxon>
    </lineage>
</organism>
<dbReference type="Gene3D" id="3.20.20.70">
    <property type="entry name" value="Aldolase class I"/>
    <property type="match status" value="1"/>
</dbReference>
<dbReference type="InterPro" id="IPR024188">
    <property type="entry name" value="GltB"/>
</dbReference>
<dbReference type="InterPro" id="IPR027283">
    <property type="entry name" value="YerD"/>
</dbReference>
<feature type="transmembrane region" description="Helical" evidence="3">
    <location>
        <begin position="21"/>
        <end position="39"/>
    </location>
</feature>
<evidence type="ECO:0000313" key="5">
    <source>
        <dbReference type="EMBL" id="ATR78042.1"/>
    </source>
</evidence>
<dbReference type="InterPro" id="IPR002932">
    <property type="entry name" value="Glu_synthdom"/>
</dbReference>
<comment type="similarity">
    <text evidence="1 2">Belongs to the glutamate synthase family.</text>
</comment>
<dbReference type="PANTHER" id="PTHR43819:SF1">
    <property type="entry name" value="ARCHAEAL-TYPE GLUTAMATE SYNTHASE [NADPH]"/>
    <property type="match status" value="1"/>
</dbReference>